<dbReference type="Xenbase" id="XB-GENE-29080247">
    <property type="gene designation" value="LOC100490589"/>
</dbReference>
<keyword evidence="3 12" id="KW-0812">Transmembrane</keyword>
<keyword evidence="6 13" id="KW-0472">Membrane</keyword>
<evidence type="ECO:0000256" key="7">
    <source>
        <dbReference type="ARBA" id="ARBA00023157"/>
    </source>
</evidence>
<feature type="transmembrane region" description="Helical" evidence="13">
    <location>
        <begin position="215"/>
        <end position="238"/>
    </location>
</feature>
<dbReference type="Pfam" id="PF00001">
    <property type="entry name" value="7tm_1"/>
    <property type="match status" value="1"/>
</dbReference>
<keyword evidence="16" id="KW-1185">Reference proteome</keyword>
<feature type="transmembrane region" description="Helical" evidence="13">
    <location>
        <begin position="130"/>
        <end position="150"/>
    </location>
</feature>
<accession>A0A803JTQ7</accession>
<dbReference type="GO" id="GO:0004930">
    <property type="term" value="F:G protein-coupled receptor activity"/>
    <property type="evidence" value="ECO:0000318"/>
    <property type="project" value="GO_Central"/>
</dbReference>
<dbReference type="AGR" id="Xenbase:XB-GENE-29080247"/>
<dbReference type="GO" id="GO:0007186">
    <property type="term" value="P:G protein-coupled receptor signaling pathway"/>
    <property type="evidence" value="ECO:0000318"/>
    <property type="project" value="GO_Central"/>
</dbReference>
<keyword evidence="2" id="KW-1003">Cell membrane</keyword>
<dbReference type="GO" id="GO:0005886">
    <property type="term" value="C:plasma membrane"/>
    <property type="evidence" value="ECO:0000318"/>
    <property type="project" value="GO_Central"/>
</dbReference>
<comment type="subcellular location">
    <subcellularLocation>
        <location evidence="1">Cell membrane</location>
        <topology evidence="1">Multi-pass membrane protein</topology>
    </subcellularLocation>
</comment>
<evidence type="ECO:0000256" key="10">
    <source>
        <dbReference type="ARBA" id="ARBA00023224"/>
    </source>
</evidence>
<dbReference type="InterPro" id="IPR000276">
    <property type="entry name" value="GPCR_Rhodpsn"/>
</dbReference>
<dbReference type="PRINTS" id="PR01428">
    <property type="entry name" value="PROTEASEAR"/>
</dbReference>
<evidence type="ECO:0000256" key="3">
    <source>
        <dbReference type="ARBA" id="ARBA00022692"/>
    </source>
</evidence>
<keyword evidence="7 11" id="KW-1015">Disulfide bond</keyword>
<evidence type="ECO:0000256" key="12">
    <source>
        <dbReference type="RuleBase" id="RU000688"/>
    </source>
</evidence>
<dbReference type="PROSITE" id="PS50262">
    <property type="entry name" value="G_PROTEIN_RECEP_F1_2"/>
    <property type="match status" value="1"/>
</dbReference>
<evidence type="ECO:0000259" key="14">
    <source>
        <dbReference type="PROSITE" id="PS50262"/>
    </source>
</evidence>
<feature type="transmembrane region" description="Helical" evidence="13">
    <location>
        <begin position="170"/>
        <end position="194"/>
    </location>
</feature>
<evidence type="ECO:0000256" key="6">
    <source>
        <dbReference type="ARBA" id="ARBA00023136"/>
    </source>
</evidence>
<dbReference type="GO" id="GO:0007596">
    <property type="term" value="P:blood coagulation"/>
    <property type="evidence" value="ECO:0007669"/>
    <property type="project" value="InterPro"/>
</dbReference>
<dbReference type="InterPro" id="IPR017452">
    <property type="entry name" value="GPCR_Rhodpsn_7TM"/>
</dbReference>
<keyword evidence="8 12" id="KW-0675">Receptor</keyword>
<reference evidence="17" key="3">
    <citation type="submission" date="2025-04" db="UniProtKB">
        <authorList>
            <consortium name="RefSeq"/>
        </authorList>
    </citation>
    <scope>IDENTIFICATION</scope>
    <source>
        <strain evidence="17">Nigerian</strain>
        <tissue evidence="17">Liver and blood</tissue>
    </source>
</reference>
<dbReference type="InterPro" id="IPR003912">
    <property type="entry name" value="Protea_act_rcpt"/>
</dbReference>
<dbReference type="Proteomes" id="UP000008143">
    <property type="component" value="Chromosome 5"/>
</dbReference>
<dbReference type="Ensembl" id="ENSXETT00000116237">
    <property type="protein sequence ID" value="ENSXETP00000111400"/>
    <property type="gene ID" value="ENSXETG00000048283"/>
</dbReference>
<evidence type="ECO:0000256" key="2">
    <source>
        <dbReference type="ARBA" id="ARBA00022475"/>
    </source>
</evidence>
<evidence type="ECO:0000256" key="8">
    <source>
        <dbReference type="ARBA" id="ARBA00023170"/>
    </source>
</evidence>
<dbReference type="GeneID" id="100490589"/>
<dbReference type="KEGG" id="xtr:100490589"/>
<dbReference type="GeneTree" id="ENSGT01040000240444"/>
<dbReference type="FunFam" id="1.20.1070.10:FF:001040">
    <property type="entry name" value="Uncharacterized protein"/>
    <property type="match status" value="1"/>
</dbReference>
<dbReference type="PANTHER" id="PTHR24232:SF97">
    <property type="entry name" value="G-PROTEIN COUPLED RECEPTORS FAMILY 1 PROFILE DOMAIN-CONTAINING PROTEIN"/>
    <property type="match status" value="1"/>
</dbReference>
<name>A0A803JTQ7_XENTR</name>
<keyword evidence="4 13" id="KW-1133">Transmembrane helix</keyword>
<feature type="domain" description="G-protein coupled receptors family 1 profile" evidence="14">
    <location>
        <begin position="32"/>
        <end position="277"/>
    </location>
</feature>
<keyword evidence="10 12" id="KW-0807">Transducer</keyword>
<evidence type="ECO:0000256" key="11">
    <source>
        <dbReference type="PIRSR" id="PIRSR603912-52"/>
    </source>
</evidence>
<dbReference type="OrthoDB" id="6086428at2759"/>
<feature type="transmembrane region" description="Helical" evidence="13">
    <location>
        <begin position="51"/>
        <end position="70"/>
    </location>
</feature>
<dbReference type="PRINTS" id="PR00237">
    <property type="entry name" value="GPCRRHODOPSN"/>
</dbReference>
<keyword evidence="5 12" id="KW-0297">G-protein coupled receptor</keyword>
<evidence type="ECO:0000313" key="16">
    <source>
        <dbReference type="Proteomes" id="UP000008143"/>
    </source>
</evidence>
<evidence type="ECO:0000313" key="17">
    <source>
        <dbReference type="RefSeq" id="XP_004917863.1"/>
    </source>
</evidence>
<dbReference type="GO" id="GO:0015057">
    <property type="term" value="F:thrombin-activated receptor activity"/>
    <property type="evidence" value="ECO:0007669"/>
    <property type="project" value="InterPro"/>
</dbReference>
<evidence type="ECO:0000313" key="18">
    <source>
        <dbReference type="Xenbase" id="XB-GENE-29080247"/>
    </source>
</evidence>
<feature type="transmembrane region" description="Helical" evidence="13">
    <location>
        <begin position="90"/>
        <end position="109"/>
    </location>
</feature>
<keyword evidence="9" id="KW-0325">Glycoprotein</keyword>
<dbReference type="Gene3D" id="1.20.1070.10">
    <property type="entry name" value="Rhodopsin 7-helix transmembrane proteins"/>
    <property type="match status" value="1"/>
</dbReference>
<evidence type="ECO:0000256" key="9">
    <source>
        <dbReference type="ARBA" id="ARBA00023180"/>
    </source>
</evidence>
<dbReference type="Reactome" id="R-XTR-373076">
    <property type="pathway name" value="Class A/1 (Rhodopsin-like receptors)"/>
</dbReference>
<evidence type="ECO:0000256" key="5">
    <source>
        <dbReference type="ARBA" id="ARBA00023040"/>
    </source>
</evidence>
<organism evidence="15">
    <name type="scientific">Xenopus tropicalis</name>
    <name type="common">Western clawed frog</name>
    <name type="synonym">Silurana tropicalis</name>
    <dbReference type="NCBI Taxonomy" id="8364"/>
    <lineage>
        <taxon>Eukaryota</taxon>
        <taxon>Metazoa</taxon>
        <taxon>Chordata</taxon>
        <taxon>Craniata</taxon>
        <taxon>Vertebrata</taxon>
        <taxon>Euteleostomi</taxon>
        <taxon>Amphibia</taxon>
        <taxon>Batrachia</taxon>
        <taxon>Anura</taxon>
        <taxon>Pipoidea</taxon>
        <taxon>Pipidae</taxon>
        <taxon>Xenopodinae</taxon>
        <taxon>Xenopus</taxon>
        <taxon>Silurana</taxon>
    </lineage>
</organism>
<dbReference type="PANTHER" id="PTHR24232">
    <property type="entry name" value="G-PROTEIN COUPLED RECEPTOR"/>
    <property type="match status" value="1"/>
</dbReference>
<proteinExistence type="inferred from homology"/>
<feature type="transmembrane region" description="Helical" evidence="13">
    <location>
        <begin position="17"/>
        <end position="39"/>
    </location>
</feature>
<dbReference type="SUPFAM" id="SSF81321">
    <property type="entry name" value="Family A G protein-coupled receptor-like"/>
    <property type="match status" value="1"/>
</dbReference>
<protein>
    <submittedName>
        <fullName evidence="15 17">G-protein coupled receptor 35</fullName>
    </submittedName>
</protein>
<dbReference type="OMA" id="DGWCLVL"/>
<evidence type="ECO:0000256" key="13">
    <source>
        <dbReference type="SAM" id="Phobius"/>
    </source>
</evidence>
<evidence type="ECO:0000256" key="4">
    <source>
        <dbReference type="ARBA" id="ARBA00022989"/>
    </source>
</evidence>
<dbReference type="Ensembl" id="ENSXETT00000109809">
    <property type="protein sequence ID" value="ENSXETP00000109545"/>
    <property type="gene ID" value="ENSXETG00000048283"/>
</dbReference>
<gene>
    <name evidence="15 17 18" type="primary">LOC100490589</name>
</gene>
<reference evidence="15" key="1">
    <citation type="journal article" date="2010" name="Science">
        <title>The genome of the Western clawed frog Xenopus tropicalis.</title>
        <authorList>
            <person name="Hellsten U."/>
            <person name="Harland R.M."/>
            <person name="Gilchrist M.J."/>
            <person name="Hendrix D."/>
            <person name="Jurka J."/>
            <person name="Kapitonov V."/>
            <person name="Ovcharenko I."/>
            <person name="Putnam N.H."/>
            <person name="Shu S."/>
            <person name="Taher L."/>
            <person name="Blitz I.L."/>
            <person name="Blumberg B."/>
            <person name="Dichmann D.S."/>
            <person name="Dubchak I."/>
            <person name="Amaya E."/>
            <person name="Detter J.C."/>
            <person name="Fletcher R."/>
            <person name="Gerhard D.S."/>
            <person name="Goodstein D."/>
            <person name="Graves T."/>
            <person name="Grigoriev I.V."/>
            <person name="Grimwood J."/>
            <person name="Kawashima T."/>
            <person name="Lindquist E."/>
            <person name="Lucas S.M."/>
            <person name="Mead P.E."/>
            <person name="Mitros T."/>
            <person name="Ogino H."/>
            <person name="Ohta Y."/>
            <person name="Poliakov A.V."/>
            <person name="Pollet N."/>
            <person name="Robert J."/>
            <person name="Salamov A."/>
            <person name="Sater A.K."/>
            <person name="Schmutz J."/>
            <person name="Terry A."/>
            <person name="Vize P.D."/>
            <person name="Warren W.C."/>
            <person name="Wells D."/>
            <person name="Wills A."/>
            <person name="Wilson R.K."/>
            <person name="Zimmerman L.B."/>
            <person name="Zorn A.M."/>
            <person name="Grainger R."/>
            <person name="Grammer T."/>
            <person name="Khokha M.K."/>
            <person name="Richardson P.M."/>
            <person name="Rokhsar D.S."/>
        </authorList>
    </citation>
    <scope>NUCLEOTIDE SEQUENCE [LARGE SCALE GENOMIC DNA]</scope>
    <source>
        <strain evidence="15">Nigerian</strain>
    </source>
</reference>
<evidence type="ECO:0000256" key="1">
    <source>
        <dbReference type="ARBA" id="ARBA00004651"/>
    </source>
</evidence>
<evidence type="ECO:0000313" key="15">
    <source>
        <dbReference type="Ensembl" id="ENSXETP00000111400"/>
    </source>
</evidence>
<comment type="similarity">
    <text evidence="12">Belongs to the G-protein coupled receptor 1 family.</text>
</comment>
<feature type="disulfide bond" evidence="11">
    <location>
        <begin position="86"/>
        <end position="159"/>
    </location>
</feature>
<dbReference type="RefSeq" id="XP_004917863.1">
    <property type="nucleotide sequence ID" value="XM_004917806.4"/>
</dbReference>
<dbReference type="AlphaFoldDB" id="A0A803JTQ7"/>
<reference evidence="15" key="2">
    <citation type="submission" date="2021-03" db="UniProtKB">
        <authorList>
            <consortium name="Ensembl"/>
        </authorList>
    </citation>
    <scope>IDENTIFICATION</scope>
</reference>
<dbReference type="PROSITE" id="PS00237">
    <property type="entry name" value="G_PROTEIN_RECEP_F1_1"/>
    <property type="match status" value="1"/>
</dbReference>
<sequence>MNCSNVTQVTMSSLQKFSMTVIIPVFFFGIMCNSLALWVFCCKMKKWKVTVVYMVNLIISDILILTTFPFRLYTYFYSSSLGNDLCKALVSLYLMNTYMSIFTIATISVDRYLAIRFPVKSKLWRSPGKAAGKCCMLWLFLISISTVLALKIDYIIPVCFQKVSNTPNGLFVLFAVVGFIVPLIIISFCTIQVIRTLYGKETKDANEQRSVRKAINIILSNLVVFVICFLPVHMGYIIRFVAETVEATCHTLEQIQVFSNVATLVANSNCVLDSLCYYFVAGEFWKASDLSPQIKYSHAKKRTLAAE</sequence>